<evidence type="ECO:0000313" key="1">
    <source>
        <dbReference type="EMBL" id="QMW22798.1"/>
    </source>
</evidence>
<dbReference type="PANTHER" id="PTHR36166:SF1">
    <property type="entry name" value="SRPBCC DOMAIN-CONTAINING PROTEIN"/>
    <property type="match status" value="1"/>
</dbReference>
<reference evidence="1 2" key="1">
    <citation type="submission" date="2020-07" db="EMBL/GenBank/DDBJ databases">
        <title>Complete genome sequence for Sandaracinobacter sp. M6.</title>
        <authorList>
            <person name="Tang Y."/>
            <person name="Liu Q."/>
            <person name="Guo Z."/>
            <person name="Lei P."/>
            <person name="Huang B."/>
        </authorList>
    </citation>
    <scope>NUCLEOTIDE SEQUENCE [LARGE SCALE GENOMIC DNA]</scope>
    <source>
        <strain evidence="1 2">M6</strain>
    </source>
</reference>
<gene>
    <name evidence="1" type="ORF">H3309_16105</name>
</gene>
<dbReference type="Gene3D" id="3.30.530.20">
    <property type="match status" value="1"/>
</dbReference>
<dbReference type="EMBL" id="CP059851">
    <property type="protein sequence ID" value="QMW22798.1"/>
    <property type="molecule type" value="Genomic_DNA"/>
</dbReference>
<dbReference type="KEGG" id="sand:H3309_16105"/>
<sequence>MTPPLTIATEVEIAATPERVWAILTDFAAYPQWNPYIVAIEGDATPGTVMQVHSVPLPGAPEMVAPVLMVSADFPLMCWEGGLADRGQFRGDHRWRLEAIAGGTRVAHVEDFSGTLAPDILARHGDTVRAAFERFDAALKTRCEA</sequence>
<organism evidence="1 2">
    <name type="scientific">Sandaracinobacteroides saxicola</name>
    <dbReference type="NCBI Taxonomy" id="2759707"/>
    <lineage>
        <taxon>Bacteria</taxon>
        <taxon>Pseudomonadati</taxon>
        <taxon>Pseudomonadota</taxon>
        <taxon>Alphaproteobacteria</taxon>
        <taxon>Sphingomonadales</taxon>
        <taxon>Sphingosinicellaceae</taxon>
        <taxon>Sandaracinobacteroides</taxon>
    </lineage>
</organism>
<name>A0A7G5IHF6_9SPHN</name>
<proteinExistence type="predicted"/>
<dbReference type="RefSeq" id="WP_182296036.1">
    <property type="nucleotide sequence ID" value="NZ_CP059851.1"/>
</dbReference>
<dbReference type="SUPFAM" id="SSF55961">
    <property type="entry name" value="Bet v1-like"/>
    <property type="match status" value="1"/>
</dbReference>
<dbReference type="InterPro" id="IPR023393">
    <property type="entry name" value="START-like_dom_sf"/>
</dbReference>
<dbReference type="InterPro" id="IPR019587">
    <property type="entry name" value="Polyketide_cyclase/dehydratase"/>
</dbReference>
<accession>A0A7G5IHF6</accession>
<dbReference type="PANTHER" id="PTHR36166">
    <property type="entry name" value="CHROMOSOME 9, WHOLE GENOME SHOTGUN SEQUENCE"/>
    <property type="match status" value="1"/>
</dbReference>
<dbReference type="Proteomes" id="UP000515292">
    <property type="component" value="Chromosome"/>
</dbReference>
<dbReference type="Pfam" id="PF10604">
    <property type="entry name" value="Polyketide_cyc2"/>
    <property type="match status" value="1"/>
</dbReference>
<dbReference type="AlphaFoldDB" id="A0A7G5IHF6"/>
<evidence type="ECO:0000313" key="2">
    <source>
        <dbReference type="Proteomes" id="UP000515292"/>
    </source>
</evidence>
<keyword evidence="2" id="KW-1185">Reference proteome</keyword>
<protein>
    <submittedName>
        <fullName evidence="1">SRPBCC domain-containing protein</fullName>
    </submittedName>
</protein>
<dbReference type="CDD" id="cd07822">
    <property type="entry name" value="SRPBCC_4"/>
    <property type="match status" value="1"/>
</dbReference>